<evidence type="ECO:0000256" key="1">
    <source>
        <dbReference type="ARBA" id="ARBA00004442"/>
    </source>
</evidence>
<proteinExistence type="predicted"/>
<dbReference type="PANTHER" id="PTHR36920">
    <property type="match status" value="1"/>
</dbReference>
<dbReference type="AlphaFoldDB" id="A0A4U1I346"/>
<protein>
    <submittedName>
        <fullName evidence="3">OmpW family protein</fullName>
    </submittedName>
</protein>
<feature type="chain" id="PRO_5020187969" evidence="2">
    <location>
        <begin position="24"/>
        <end position="242"/>
    </location>
</feature>
<keyword evidence="4" id="KW-1185">Reference proteome</keyword>
<dbReference type="Proteomes" id="UP000305539">
    <property type="component" value="Unassembled WGS sequence"/>
</dbReference>
<evidence type="ECO:0000313" key="3">
    <source>
        <dbReference type="EMBL" id="TKC87644.1"/>
    </source>
</evidence>
<name>A0A4U1I346_9BURK</name>
<dbReference type="GO" id="GO:0009279">
    <property type="term" value="C:cell outer membrane"/>
    <property type="evidence" value="ECO:0007669"/>
    <property type="project" value="UniProtKB-SubCell"/>
</dbReference>
<dbReference type="InterPro" id="IPR005618">
    <property type="entry name" value="OMPW"/>
</dbReference>
<comment type="subcellular location">
    <subcellularLocation>
        <location evidence="1">Cell outer membrane</location>
    </subcellularLocation>
</comment>
<dbReference type="EMBL" id="SWJE01000008">
    <property type="protein sequence ID" value="TKC87644.1"/>
    <property type="molecule type" value="Genomic_DNA"/>
</dbReference>
<accession>A0A4U1I346</accession>
<dbReference type="InterPro" id="IPR011250">
    <property type="entry name" value="OMP/PagP_B-barrel"/>
</dbReference>
<dbReference type="SUPFAM" id="SSF56925">
    <property type="entry name" value="OMPA-like"/>
    <property type="match status" value="1"/>
</dbReference>
<dbReference type="Pfam" id="PF03922">
    <property type="entry name" value="OmpW"/>
    <property type="match status" value="1"/>
</dbReference>
<gene>
    <name evidence="3" type="ORF">FAZ69_15195</name>
</gene>
<evidence type="ECO:0000313" key="4">
    <source>
        <dbReference type="Proteomes" id="UP000305539"/>
    </source>
</evidence>
<reference evidence="3 4" key="1">
    <citation type="submission" date="2019-04" db="EMBL/GenBank/DDBJ databases">
        <title>Trinickia sp. 7GSK02, isolated from subtropical forest soil.</title>
        <authorList>
            <person name="Gao Z.-H."/>
            <person name="Qiu L.-H."/>
        </authorList>
    </citation>
    <scope>NUCLEOTIDE SEQUENCE [LARGE SCALE GENOMIC DNA]</scope>
    <source>
        <strain evidence="3 4">7GSK02</strain>
    </source>
</reference>
<comment type="caution">
    <text evidence="3">The sequence shown here is derived from an EMBL/GenBank/DDBJ whole genome shotgun (WGS) entry which is preliminary data.</text>
</comment>
<feature type="signal peptide" evidence="2">
    <location>
        <begin position="1"/>
        <end position="23"/>
    </location>
</feature>
<sequence length="242" mass="25782">MQNWWKIVAVLGLASAASGVAKAQSAGSNIIGLGWVELQPINGGSTPQVMTSLDGAPTHQEAPGTIVKPKRGGTLAINFEHYFTDHISLYVLGGIPGHLKVEGSAMLARYGEVGGARVISPQVNLRYHFCEPQTKFRPFVGLGVNYTTFYNEQITNNRYVADSLGPGGSASIKASSSWNPVFEVGADYLISKSWSIGLAVGYMPVKTTFTTHGSTAAGDQIVTQSKLDLNPLTATLTVKYSF</sequence>
<dbReference type="OrthoDB" id="9807574at2"/>
<dbReference type="PANTHER" id="PTHR36920:SF1">
    <property type="entry name" value="OUTER MEMBRANE PROTEIN W"/>
    <property type="match status" value="1"/>
</dbReference>
<keyword evidence="2" id="KW-0732">Signal</keyword>
<evidence type="ECO:0000256" key="2">
    <source>
        <dbReference type="SAM" id="SignalP"/>
    </source>
</evidence>
<dbReference type="GO" id="GO:0055085">
    <property type="term" value="P:transmembrane transport"/>
    <property type="evidence" value="ECO:0007669"/>
    <property type="project" value="TreeGrafter"/>
</dbReference>
<dbReference type="RefSeq" id="WP_136895906.1">
    <property type="nucleotide sequence ID" value="NZ_SWJE01000008.1"/>
</dbReference>
<organism evidence="3 4">
    <name type="scientific">Trinickia terrae</name>
    <dbReference type="NCBI Taxonomy" id="2571161"/>
    <lineage>
        <taxon>Bacteria</taxon>
        <taxon>Pseudomonadati</taxon>
        <taxon>Pseudomonadota</taxon>
        <taxon>Betaproteobacteria</taxon>
        <taxon>Burkholderiales</taxon>
        <taxon>Burkholderiaceae</taxon>
        <taxon>Trinickia</taxon>
    </lineage>
</organism>
<dbReference type="Gene3D" id="2.40.160.20">
    <property type="match status" value="1"/>
</dbReference>